<comment type="caution">
    <text evidence="2">The sequence shown here is derived from an EMBL/GenBank/DDBJ whole genome shotgun (WGS) entry which is preliminary data.</text>
</comment>
<keyword evidence="1" id="KW-0472">Membrane</keyword>
<accession>A0A916TV73</accession>
<evidence type="ECO:0000313" key="3">
    <source>
        <dbReference type="Proteomes" id="UP000608154"/>
    </source>
</evidence>
<proteinExistence type="predicted"/>
<reference evidence="2" key="2">
    <citation type="submission" date="2020-09" db="EMBL/GenBank/DDBJ databases">
        <authorList>
            <person name="Sun Q."/>
            <person name="Zhou Y."/>
        </authorList>
    </citation>
    <scope>NUCLEOTIDE SEQUENCE</scope>
    <source>
        <strain evidence="2">CGMCC 1.15095</strain>
    </source>
</reference>
<keyword evidence="3" id="KW-1185">Reference proteome</keyword>
<evidence type="ECO:0000313" key="2">
    <source>
        <dbReference type="EMBL" id="GGC10112.1"/>
    </source>
</evidence>
<evidence type="ECO:0000256" key="1">
    <source>
        <dbReference type="SAM" id="Phobius"/>
    </source>
</evidence>
<dbReference type="AlphaFoldDB" id="A0A916TV73"/>
<feature type="transmembrane region" description="Helical" evidence="1">
    <location>
        <begin position="135"/>
        <end position="155"/>
    </location>
</feature>
<feature type="transmembrane region" description="Helical" evidence="1">
    <location>
        <begin position="35"/>
        <end position="52"/>
    </location>
</feature>
<reference evidence="2" key="1">
    <citation type="journal article" date="2014" name="Int. J. Syst. Evol. Microbiol.">
        <title>Complete genome sequence of Corynebacterium casei LMG S-19264T (=DSM 44701T), isolated from a smear-ripened cheese.</title>
        <authorList>
            <consortium name="US DOE Joint Genome Institute (JGI-PGF)"/>
            <person name="Walter F."/>
            <person name="Albersmeier A."/>
            <person name="Kalinowski J."/>
            <person name="Ruckert C."/>
        </authorList>
    </citation>
    <scope>NUCLEOTIDE SEQUENCE</scope>
    <source>
        <strain evidence="2">CGMCC 1.15095</strain>
    </source>
</reference>
<gene>
    <name evidence="2" type="ORF">GCM10011494_30970</name>
</gene>
<keyword evidence="1" id="KW-0812">Transmembrane</keyword>
<feature type="transmembrane region" description="Helical" evidence="1">
    <location>
        <begin position="78"/>
        <end position="97"/>
    </location>
</feature>
<feature type="transmembrane region" description="Helical" evidence="1">
    <location>
        <begin position="104"/>
        <end position="123"/>
    </location>
</feature>
<dbReference type="EMBL" id="BMHK01000026">
    <property type="protein sequence ID" value="GGC10112.1"/>
    <property type="molecule type" value="Genomic_DNA"/>
</dbReference>
<feature type="transmembrane region" description="Helical" evidence="1">
    <location>
        <begin position="6"/>
        <end position="23"/>
    </location>
</feature>
<name>A0A916TV73_9SPHN</name>
<sequence length="173" mass="18530">MPSLYLIISNAVALAVGLALGHAAKSRWDGQMPRWLPPAVLVPGLVPIAWHFRRIADFIAPVPALTGGSDAARELETLSLALPFAVVAVWGLAILLARRVPVSAVAFPTVATGLYLFGMAQAAPHVREVMDARSAWLALLLASQVPVTLAMAGFLRNALGRAALFIPWQLRRR</sequence>
<protein>
    <submittedName>
        <fullName evidence="2">Uncharacterized protein</fullName>
    </submittedName>
</protein>
<dbReference type="Proteomes" id="UP000608154">
    <property type="component" value="Unassembled WGS sequence"/>
</dbReference>
<dbReference type="RefSeq" id="WP_188772471.1">
    <property type="nucleotide sequence ID" value="NZ_BMHK01000026.1"/>
</dbReference>
<organism evidence="2 3">
    <name type="scientific">Novosphingobium endophyticum</name>
    <dbReference type="NCBI Taxonomy" id="1955250"/>
    <lineage>
        <taxon>Bacteria</taxon>
        <taxon>Pseudomonadati</taxon>
        <taxon>Pseudomonadota</taxon>
        <taxon>Alphaproteobacteria</taxon>
        <taxon>Sphingomonadales</taxon>
        <taxon>Sphingomonadaceae</taxon>
        <taxon>Novosphingobium</taxon>
    </lineage>
</organism>
<keyword evidence="1" id="KW-1133">Transmembrane helix</keyword>